<comment type="caution">
    <text evidence="1">The sequence shown here is derived from an EMBL/GenBank/DDBJ whole genome shotgun (WGS) entry which is preliminary data.</text>
</comment>
<accession>A0A6A4PDF0</accession>
<proteinExistence type="predicted"/>
<organism evidence="1 2">
    <name type="scientific">Lupinus albus</name>
    <name type="common">White lupine</name>
    <name type="synonym">Lupinus termis</name>
    <dbReference type="NCBI Taxonomy" id="3870"/>
    <lineage>
        <taxon>Eukaryota</taxon>
        <taxon>Viridiplantae</taxon>
        <taxon>Streptophyta</taxon>
        <taxon>Embryophyta</taxon>
        <taxon>Tracheophyta</taxon>
        <taxon>Spermatophyta</taxon>
        <taxon>Magnoliopsida</taxon>
        <taxon>eudicotyledons</taxon>
        <taxon>Gunneridae</taxon>
        <taxon>Pentapetalae</taxon>
        <taxon>rosids</taxon>
        <taxon>fabids</taxon>
        <taxon>Fabales</taxon>
        <taxon>Fabaceae</taxon>
        <taxon>Papilionoideae</taxon>
        <taxon>50 kb inversion clade</taxon>
        <taxon>genistoids sensu lato</taxon>
        <taxon>core genistoids</taxon>
        <taxon>Genisteae</taxon>
        <taxon>Lupinus</taxon>
    </lineage>
</organism>
<dbReference type="Proteomes" id="UP000447434">
    <property type="component" value="Chromosome 15"/>
</dbReference>
<keyword evidence="2" id="KW-1185">Reference proteome</keyword>
<name>A0A6A4PDF0_LUPAL</name>
<dbReference type="EMBL" id="WOCE01000015">
    <property type="protein sequence ID" value="KAE9598669.1"/>
    <property type="molecule type" value="Genomic_DNA"/>
</dbReference>
<dbReference type="AlphaFoldDB" id="A0A6A4PDF0"/>
<protein>
    <submittedName>
        <fullName evidence="1">Uncharacterized protein</fullName>
    </submittedName>
</protein>
<evidence type="ECO:0000313" key="1">
    <source>
        <dbReference type="EMBL" id="KAE9598669.1"/>
    </source>
</evidence>
<reference evidence="2" key="1">
    <citation type="journal article" date="2020" name="Nat. Commun.">
        <title>Genome sequence of the cluster root forming white lupin.</title>
        <authorList>
            <person name="Hufnagel B."/>
            <person name="Marques A."/>
            <person name="Soriano A."/>
            <person name="Marques L."/>
            <person name="Divol F."/>
            <person name="Doumas P."/>
            <person name="Sallet E."/>
            <person name="Mancinotti D."/>
            <person name="Carrere S."/>
            <person name="Marande W."/>
            <person name="Arribat S."/>
            <person name="Keller J."/>
            <person name="Huneau C."/>
            <person name="Blein T."/>
            <person name="Aime D."/>
            <person name="Laguerre M."/>
            <person name="Taylor J."/>
            <person name="Schubert V."/>
            <person name="Nelson M."/>
            <person name="Geu-Flores F."/>
            <person name="Crespi M."/>
            <person name="Gallardo-Guerrero K."/>
            <person name="Delaux P.-M."/>
            <person name="Salse J."/>
            <person name="Berges H."/>
            <person name="Guyot R."/>
            <person name="Gouzy J."/>
            <person name="Peret B."/>
        </authorList>
    </citation>
    <scope>NUCLEOTIDE SEQUENCE [LARGE SCALE GENOMIC DNA]</scope>
    <source>
        <strain evidence="2">cv. Amiga</strain>
    </source>
</reference>
<evidence type="ECO:0000313" key="2">
    <source>
        <dbReference type="Proteomes" id="UP000447434"/>
    </source>
</evidence>
<gene>
    <name evidence="1" type="ORF">Lalb_Chr15g0083451</name>
</gene>
<sequence length="76" mass="9167">MSYEFKVWIIHMMQQVIFSSSKHIINNNHIVTSLNQSIHQMAPYKTSSTSYHYPLPFPSYTTRYTCHYACVRRRFF</sequence>